<dbReference type="InterPro" id="IPR036390">
    <property type="entry name" value="WH_DNA-bd_sf"/>
</dbReference>
<dbReference type="InterPro" id="IPR005149">
    <property type="entry name" value="Tscrpt_reg_PadR_N"/>
</dbReference>
<sequence>MAWLYKEGSENRIVNERQLLKGILEGCVLAIIARGETYGYDIIIKLEEYSFADIQDGTLYPILTRLEKKGLIDCRIGKSPLGPKRKYYSINAEGEQYLTQFIDVYKSITKRADSILLQV</sequence>
<evidence type="ECO:0000259" key="1">
    <source>
        <dbReference type="Pfam" id="PF03551"/>
    </source>
</evidence>
<dbReference type="PANTHER" id="PTHR33169:SF14">
    <property type="entry name" value="TRANSCRIPTIONAL REGULATOR RV3488"/>
    <property type="match status" value="1"/>
</dbReference>
<protein>
    <submittedName>
        <fullName evidence="2">PadR family transcriptional regulator</fullName>
    </submittedName>
</protein>
<dbReference type="Gene3D" id="1.10.10.10">
    <property type="entry name" value="Winged helix-like DNA-binding domain superfamily/Winged helix DNA-binding domain"/>
    <property type="match status" value="1"/>
</dbReference>
<reference evidence="2" key="1">
    <citation type="journal article" date="2013" name="Extremophiles">
        <title>Proteinivorax tanatarense gen. nov., sp. nov., an anaerobic, haloalkaliphilic, proteolytic bacterium isolated from a decaying algal bloom, and proposal of Proteinivoraceae fam. nov.</title>
        <authorList>
            <person name="Kevbrin V."/>
            <person name="Boltyanskaya Y."/>
            <person name="Zhilina T."/>
            <person name="Kolganova T."/>
            <person name="Lavrentjeva E."/>
            <person name="Kuznetsov B."/>
        </authorList>
    </citation>
    <scope>NUCLEOTIDE SEQUENCE</scope>
    <source>
        <strain evidence="2">Z-910T</strain>
    </source>
</reference>
<dbReference type="InterPro" id="IPR052509">
    <property type="entry name" value="Metal_resp_DNA-bind_regulator"/>
</dbReference>
<accession>A0AAU7VKC9</accession>
<dbReference type="RefSeq" id="WP_350343155.1">
    <property type="nucleotide sequence ID" value="NZ_CP158367.1"/>
</dbReference>
<dbReference type="Pfam" id="PF03551">
    <property type="entry name" value="PadR"/>
    <property type="match status" value="1"/>
</dbReference>
<gene>
    <name evidence="2" type="ORF">PRVXT_002436</name>
</gene>
<proteinExistence type="predicted"/>
<reference evidence="2" key="2">
    <citation type="submission" date="2024-06" db="EMBL/GenBank/DDBJ databases">
        <authorList>
            <person name="Petrova K.O."/>
            <person name="Toshchakov S.V."/>
            <person name="Boltjanskaja Y.V."/>
            <person name="Kevbrin V."/>
        </authorList>
    </citation>
    <scope>NUCLEOTIDE SEQUENCE</scope>
    <source>
        <strain evidence="2">Z-910T</strain>
    </source>
</reference>
<organism evidence="2">
    <name type="scientific">Proteinivorax tanatarense</name>
    <dbReference type="NCBI Taxonomy" id="1260629"/>
    <lineage>
        <taxon>Bacteria</taxon>
        <taxon>Bacillati</taxon>
        <taxon>Bacillota</taxon>
        <taxon>Clostridia</taxon>
        <taxon>Eubacteriales</taxon>
        <taxon>Proteinivoracaceae</taxon>
        <taxon>Proteinivorax</taxon>
    </lineage>
</organism>
<dbReference type="AlphaFoldDB" id="A0AAU7VKC9"/>
<evidence type="ECO:0000313" key="2">
    <source>
        <dbReference type="EMBL" id="XBX74401.1"/>
    </source>
</evidence>
<dbReference type="PANTHER" id="PTHR33169">
    <property type="entry name" value="PADR-FAMILY TRANSCRIPTIONAL REGULATOR"/>
    <property type="match status" value="1"/>
</dbReference>
<dbReference type="InterPro" id="IPR036388">
    <property type="entry name" value="WH-like_DNA-bd_sf"/>
</dbReference>
<dbReference type="EMBL" id="CP158367">
    <property type="protein sequence ID" value="XBX74401.1"/>
    <property type="molecule type" value="Genomic_DNA"/>
</dbReference>
<feature type="domain" description="Transcription regulator PadR N-terminal" evidence="1">
    <location>
        <begin position="28"/>
        <end position="99"/>
    </location>
</feature>
<name>A0AAU7VKC9_9FIRM</name>
<dbReference type="SUPFAM" id="SSF46785">
    <property type="entry name" value="Winged helix' DNA-binding domain"/>
    <property type="match status" value="1"/>
</dbReference>